<dbReference type="InterPro" id="IPR036465">
    <property type="entry name" value="vWFA_dom_sf"/>
</dbReference>
<dbReference type="PANTHER" id="PTHR34706">
    <property type="entry name" value="SLR1338 PROTEIN"/>
    <property type="match status" value="1"/>
</dbReference>
<dbReference type="InterPro" id="IPR036770">
    <property type="entry name" value="Ankyrin_rpt-contain_sf"/>
</dbReference>
<dbReference type="Proteomes" id="UP001628179">
    <property type="component" value="Unassembled WGS sequence"/>
</dbReference>
<dbReference type="Gene3D" id="3.40.50.410">
    <property type="entry name" value="von Willebrand factor, type A domain"/>
    <property type="match status" value="1"/>
</dbReference>
<dbReference type="SMART" id="SM00248">
    <property type="entry name" value="ANK"/>
    <property type="match status" value="3"/>
</dbReference>
<sequence length="511" mass="56181">MSTIWDAAEMGTLTKGSLLDFLEKDPSDPPLINRENRSGITPLGQALLNGRAKAVAVLLDNQADPDKMMGETMPFPDGRTPVYLAATAKKSGARMMQLLLKANPKTFDKPVESRKGETPLMAAIRAQDAKIVQMLINAGSSLDKQRKDGKTALDLADALPNTAKKAEVKAALKPVLRKGGGGGGFRAYIKDWAVNVLGRFKIFKPLGSIFKAASRFFYGLAPPSEPDDDYGVKEPVTVADFKENLNDAVSSGNLDRFFPPGDTYLDDVAKKAAGLKNDPNNPLNEPIQLQGLANVALYQTVLYCDDSWSMREEDRWPKQKELAQRIADIAIRAVPGTKKGVHFRFINTSTPDANYLDGNGVLSRLNANQPNGSTPIGTQLKEKILNPLIYSVLDAGKELERAYLIMIITDGCPWNEPDDALRASILECGKRLRAAGYRRDAVRFCLSQIGTDDDARKFLDSLDTEEGLEDVLYRTSELMDAKYDELRENEKNLQGWLLRMLLSPLDSLSAA</sequence>
<feature type="repeat" description="ANK" evidence="1">
    <location>
        <begin position="115"/>
        <end position="147"/>
    </location>
</feature>
<accession>A0ABQ0FYL0</accession>
<dbReference type="SUPFAM" id="SSF48403">
    <property type="entry name" value="Ankyrin repeat"/>
    <property type="match status" value="1"/>
</dbReference>
<protein>
    <recommendedName>
        <fullName evidence="4">Ankyrin repeat protein</fullName>
    </recommendedName>
</protein>
<evidence type="ECO:0008006" key="4">
    <source>
        <dbReference type="Google" id="ProtNLM"/>
    </source>
</evidence>
<dbReference type="EMBL" id="BAAFSV010000001">
    <property type="protein sequence ID" value="GAB1310587.1"/>
    <property type="molecule type" value="Genomic_DNA"/>
</dbReference>
<dbReference type="InterPro" id="IPR002110">
    <property type="entry name" value="Ankyrin_rpt"/>
</dbReference>
<evidence type="ECO:0000313" key="3">
    <source>
        <dbReference type="Proteomes" id="UP001628179"/>
    </source>
</evidence>
<dbReference type="PROSITE" id="PS50297">
    <property type="entry name" value="ANK_REP_REGION"/>
    <property type="match status" value="1"/>
</dbReference>
<keyword evidence="1" id="KW-0040">ANK repeat</keyword>
<name>A0ABQ0FYL0_9PEZI</name>
<organism evidence="2 3">
    <name type="scientific">Madurella fahalii</name>
    <dbReference type="NCBI Taxonomy" id="1157608"/>
    <lineage>
        <taxon>Eukaryota</taxon>
        <taxon>Fungi</taxon>
        <taxon>Dikarya</taxon>
        <taxon>Ascomycota</taxon>
        <taxon>Pezizomycotina</taxon>
        <taxon>Sordariomycetes</taxon>
        <taxon>Sordariomycetidae</taxon>
        <taxon>Sordariales</taxon>
        <taxon>Sordariales incertae sedis</taxon>
        <taxon>Madurella</taxon>
    </lineage>
</organism>
<reference evidence="2 3" key="1">
    <citation type="submission" date="2024-09" db="EMBL/GenBank/DDBJ databases">
        <title>Itraconazole resistance in Madurella fahalii resulting from another homologue of gene encoding cytochrome P450 14-alpha sterol demethylase (CYP51).</title>
        <authorList>
            <person name="Yoshioka I."/>
            <person name="Fahal A.H."/>
            <person name="Kaneko S."/>
            <person name="Yaguchi T."/>
        </authorList>
    </citation>
    <scope>NUCLEOTIDE SEQUENCE [LARGE SCALE GENOMIC DNA]</scope>
    <source>
        <strain evidence="2 3">IFM 68171</strain>
    </source>
</reference>
<evidence type="ECO:0000313" key="2">
    <source>
        <dbReference type="EMBL" id="GAB1310587.1"/>
    </source>
</evidence>
<dbReference type="SUPFAM" id="SSF53300">
    <property type="entry name" value="vWA-like"/>
    <property type="match status" value="1"/>
</dbReference>
<comment type="caution">
    <text evidence="2">The sequence shown here is derived from an EMBL/GenBank/DDBJ whole genome shotgun (WGS) entry which is preliminary data.</text>
</comment>
<dbReference type="RefSeq" id="XP_070912320.1">
    <property type="nucleotide sequence ID" value="XM_071056219.1"/>
</dbReference>
<dbReference type="Pfam" id="PF12796">
    <property type="entry name" value="Ank_2"/>
    <property type="match status" value="1"/>
</dbReference>
<dbReference type="Gene3D" id="1.25.40.20">
    <property type="entry name" value="Ankyrin repeat-containing domain"/>
    <property type="match status" value="1"/>
</dbReference>
<proteinExistence type="predicted"/>
<gene>
    <name evidence="2" type="ORF">MFIFM68171_00797</name>
</gene>
<keyword evidence="3" id="KW-1185">Reference proteome</keyword>
<dbReference type="PROSITE" id="PS50088">
    <property type="entry name" value="ANK_REPEAT"/>
    <property type="match status" value="1"/>
</dbReference>
<evidence type="ECO:0000256" key="1">
    <source>
        <dbReference type="PROSITE-ProRule" id="PRU00023"/>
    </source>
</evidence>
<dbReference type="PANTHER" id="PTHR34706:SF3">
    <property type="entry name" value="ANKYRIN REPEAT PROTEIN (AFU_ORTHOLOGUE AFUA_7G06200)"/>
    <property type="match status" value="1"/>
</dbReference>
<dbReference type="GeneID" id="98171542"/>